<feature type="region of interest" description="Disordered" evidence="1">
    <location>
        <begin position="64"/>
        <end position="98"/>
    </location>
</feature>
<sequence length="98" mass="11479">MYYRKIYKSLPFIYYFSIFPLKIESNMGLYIFYLKEETQMNKWVKSLTAMALASSLLMVGCSKGEDKKKEDDTTTQQEDKKDKETSGTEKSTDSKEKK</sequence>
<organism evidence="3 4">
    <name type="scientific">Bacillus mobilis</name>
    <dbReference type="NCBI Taxonomy" id="2026190"/>
    <lineage>
        <taxon>Bacteria</taxon>
        <taxon>Bacillati</taxon>
        <taxon>Bacillota</taxon>
        <taxon>Bacilli</taxon>
        <taxon>Bacillales</taxon>
        <taxon>Bacillaceae</taxon>
        <taxon>Bacillus</taxon>
        <taxon>Bacillus cereus group</taxon>
    </lineage>
</organism>
<evidence type="ECO:0000256" key="2">
    <source>
        <dbReference type="SAM" id="Phobius"/>
    </source>
</evidence>
<proteinExistence type="predicted"/>
<feature type="transmembrane region" description="Helical" evidence="2">
    <location>
        <begin position="12"/>
        <end position="31"/>
    </location>
</feature>
<gene>
    <name evidence="3" type="ORF">BACERE00185_04556</name>
</gene>
<keyword evidence="2" id="KW-0812">Transmembrane</keyword>
<dbReference type="Proteomes" id="UP000194439">
    <property type="component" value="Unassembled WGS sequence"/>
</dbReference>
<dbReference type="EMBL" id="FWZD01000069">
    <property type="protein sequence ID" value="SME39276.1"/>
    <property type="molecule type" value="Genomic_DNA"/>
</dbReference>
<dbReference type="AlphaFoldDB" id="A0A1Y6AL58"/>
<name>A0A1Y6AL58_9BACI</name>
<reference evidence="4" key="1">
    <citation type="submission" date="2017-04" db="EMBL/GenBank/DDBJ databases">
        <authorList>
            <person name="Criscuolo A."/>
        </authorList>
    </citation>
    <scope>NUCLEOTIDE SEQUENCE [LARGE SCALE GENOMIC DNA]</scope>
</reference>
<keyword evidence="2" id="KW-1133">Transmembrane helix</keyword>
<keyword evidence="2" id="KW-0472">Membrane</keyword>
<evidence type="ECO:0000313" key="4">
    <source>
        <dbReference type="Proteomes" id="UP000194439"/>
    </source>
</evidence>
<protein>
    <submittedName>
        <fullName evidence="3">Uncharacterized protein</fullName>
    </submittedName>
</protein>
<evidence type="ECO:0000256" key="1">
    <source>
        <dbReference type="SAM" id="MobiDB-lite"/>
    </source>
</evidence>
<evidence type="ECO:0000313" key="3">
    <source>
        <dbReference type="EMBL" id="SME39276.1"/>
    </source>
</evidence>
<accession>A0A1Y6AL58</accession>